<evidence type="ECO:0000313" key="2">
    <source>
        <dbReference type="EMBL" id="MQL51951.1"/>
    </source>
</evidence>
<dbReference type="Proteomes" id="UP000441717">
    <property type="component" value="Unassembled WGS sequence"/>
</dbReference>
<dbReference type="AlphaFoldDB" id="A0A6N7IPW5"/>
<name>A0A6N7IPW5_9FIRM</name>
<sequence>MKNKISGKVYTASVSRIKELAEFCAEIWLITRAGKDIAGTIRVRGLSPGPALYQDYLEKWKDADPERWWPQYQARFKEELKQPEKRAALHRLWLLLREGKNVALVCFCPDYRYCHRTIVGDLLREKGVAVEEMSPLADRKERKSGEFFIQEAFNFGL</sequence>
<dbReference type="RefSeq" id="WP_152945877.1">
    <property type="nucleotide sequence ID" value="NZ_WHYR01000014.1"/>
</dbReference>
<reference evidence="2 3" key="1">
    <citation type="submission" date="2019-10" db="EMBL/GenBank/DDBJ databases">
        <title>Comparative genomics of sulfur disproportionating microorganisms.</title>
        <authorList>
            <person name="Ward L.M."/>
            <person name="Bertran E."/>
            <person name="Johnston D."/>
        </authorList>
    </citation>
    <scope>NUCLEOTIDE SEQUENCE [LARGE SCALE GENOMIC DNA]</scope>
    <source>
        <strain evidence="2 3">DSM 14055</strain>
    </source>
</reference>
<keyword evidence="3" id="KW-1185">Reference proteome</keyword>
<proteinExistence type="predicted"/>
<dbReference type="InterPro" id="IPR054495">
    <property type="entry name" value="DUF488-N3a"/>
</dbReference>
<dbReference type="OrthoDB" id="7351206at2"/>
<protein>
    <submittedName>
        <fullName evidence="2">DUF488 family protein</fullName>
    </submittedName>
</protein>
<evidence type="ECO:0000259" key="1">
    <source>
        <dbReference type="Pfam" id="PF22751"/>
    </source>
</evidence>
<accession>A0A6N7IPW5</accession>
<comment type="caution">
    <text evidence="2">The sequence shown here is derived from an EMBL/GenBank/DDBJ whole genome shotgun (WGS) entry which is preliminary data.</text>
</comment>
<evidence type="ECO:0000313" key="3">
    <source>
        <dbReference type="Proteomes" id="UP000441717"/>
    </source>
</evidence>
<gene>
    <name evidence="2" type="ORF">GFC01_06655</name>
</gene>
<dbReference type="EMBL" id="WHYR01000014">
    <property type="protein sequence ID" value="MQL51951.1"/>
    <property type="molecule type" value="Genomic_DNA"/>
</dbReference>
<feature type="domain" description="DUF488" evidence="1">
    <location>
        <begin position="10"/>
        <end position="127"/>
    </location>
</feature>
<dbReference type="Pfam" id="PF22751">
    <property type="entry name" value="DUF488-N3a"/>
    <property type="match status" value="1"/>
</dbReference>
<organism evidence="2 3">
    <name type="scientific">Desulfofundulus thermobenzoicus</name>
    <dbReference type="NCBI Taxonomy" id="29376"/>
    <lineage>
        <taxon>Bacteria</taxon>
        <taxon>Bacillati</taxon>
        <taxon>Bacillota</taxon>
        <taxon>Clostridia</taxon>
        <taxon>Eubacteriales</taxon>
        <taxon>Peptococcaceae</taxon>
        <taxon>Desulfofundulus</taxon>
    </lineage>
</organism>